<proteinExistence type="predicted"/>
<dbReference type="AlphaFoldDB" id="A0A224YG31"/>
<reference evidence="1" key="1">
    <citation type="journal article" date="2017" name="Parasit. Vectors">
        <title>Sialotranscriptomics of Rhipicephalus zambeziensis reveals intricate expression profiles of secretory proteins and suggests tight temporal transcriptional regulation during blood-feeding.</title>
        <authorList>
            <person name="de Castro M.H."/>
            <person name="de Klerk D."/>
            <person name="Pienaar R."/>
            <person name="Rees D.J.G."/>
            <person name="Mans B.J."/>
        </authorList>
    </citation>
    <scope>NUCLEOTIDE SEQUENCE</scope>
    <source>
        <tissue evidence="1">Salivary glands</tissue>
    </source>
</reference>
<evidence type="ECO:0000313" key="1">
    <source>
        <dbReference type="EMBL" id="MAA14699.1"/>
    </source>
</evidence>
<dbReference type="EMBL" id="GFPF01003553">
    <property type="protein sequence ID" value="MAA14699.1"/>
    <property type="molecule type" value="Transcribed_RNA"/>
</dbReference>
<protein>
    <submittedName>
        <fullName evidence="1">Uncharacterized protein</fullName>
    </submittedName>
</protein>
<name>A0A224YG31_9ACAR</name>
<sequence>MHFLLQAPYMNGFQQKQVTVGRNVLVLQARPFLRFVITPSSVHLPEPSATAQECQLHGGPTEKMPVEKLYNGSHAQMRRRPGYFWTPFTGCTAFPWLASTARATTSAKSGKAFFASLENTWTPLISTSKDDLRPTLPTTVAFGIFARICFFRSAKRFWYPHPLQYSTTTLTGFAPAILADPH</sequence>
<organism evidence="1">
    <name type="scientific">Rhipicephalus zambeziensis</name>
    <dbReference type="NCBI Taxonomy" id="60191"/>
    <lineage>
        <taxon>Eukaryota</taxon>
        <taxon>Metazoa</taxon>
        <taxon>Ecdysozoa</taxon>
        <taxon>Arthropoda</taxon>
        <taxon>Chelicerata</taxon>
        <taxon>Arachnida</taxon>
        <taxon>Acari</taxon>
        <taxon>Parasitiformes</taxon>
        <taxon>Ixodida</taxon>
        <taxon>Ixodoidea</taxon>
        <taxon>Ixodidae</taxon>
        <taxon>Rhipicephalinae</taxon>
        <taxon>Rhipicephalus</taxon>
        <taxon>Rhipicephalus</taxon>
    </lineage>
</organism>
<accession>A0A224YG31</accession>